<dbReference type="RefSeq" id="WP_055284206.1">
    <property type="nucleotide sequence ID" value="NZ_CZAY01000020.1"/>
</dbReference>
<dbReference type="Proteomes" id="UP000095485">
    <property type="component" value="Unassembled WGS sequence"/>
</dbReference>
<protein>
    <submittedName>
        <fullName evidence="1">Uncharacterized protein</fullName>
    </submittedName>
</protein>
<reference evidence="1 2" key="1">
    <citation type="submission" date="2015-09" db="EMBL/GenBank/DDBJ databases">
        <authorList>
            <consortium name="Pathogen Informatics"/>
        </authorList>
    </citation>
    <scope>NUCLEOTIDE SEQUENCE [LARGE SCALE GENOMIC DNA]</scope>
    <source>
        <strain evidence="1 2">2789STDY5834914</strain>
    </source>
</reference>
<evidence type="ECO:0000313" key="2">
    <source>
        <dbReference type="Proteomes" id="UP000095485"/>
    </source>
</evidence>
<gene>
    <name evidence="1" type="ORF">ERS852526_02538</name>
</gene>
<organism evidence="1 2">
    <name type="scientific">Dorea longicatena</name>
    <dbReference type="NCBI Taxonomy" id="88431"/>
    <lineage>
        <taxon>Bacteria</taxon>
        <taxon>Bacillati</taxon>
        <taxon>Bacillota</taxon>
        <taxon>Clostridia</taxon>
        <taxon>Lachnospirales</taxon>
        <taxon>Lachnospiraceae</taxon>
        <taxon>Dorea</taxon>
    </lineage>
</organism>
<dbReference type="NCBIfam" id="NF042945">
    <property type="entry name" value="DUF4297_antiphage"/>
    <property type="match status" value="1"/>
</dbReference>
<sequence length="400" mass="47698">MARSRDAVDTIKGYYYQFDYFIFQLISLVNEADTVTIEGIEDVDILEEKEMVAVQCKYYAKTEYNHSVIAKPIRLMLKDYVNRTPEKRKIRYKLYGKYQSGQEKYPGMLTVEFAKKNLFTYTEKKVVHVLHEELNLTDKDIEEFLDKVDVDINAEDYQEQQDKVISGLEEIFRCDRFEAEYYYYNNALRLVKEIAVQQEMCERIVSKRKFLDKINNKKMLFDKWYLQFKGIREYCADIRKQYFSQRNVSPYERFFLVECDTTINDAQIVSLIAKISKNWSKLSSREIKPFCPYVYLNGISQERLVGVKKKLQHEDIRLWDGHDFLGAEFMVDSIIRRANYVNDIKVKIINHIENLDDILEKATGTKMIYQFYLKEPFYESNQNLCYGIQISKTEDINMMI</sequence>
<dbReference type="EMBL" id="CZAY01000020">
    <property type="protein sequence ID" value="CUP99993.1"/>
    <property type="molecule type" value="Genomic_DNA"/>
</dbReference>
<name>A0A174SQH5_9FIRM</name>
<proteinExistence type="predicted"/>
<dbReference type="OrthoDB" id="8403777at2"/>
<dbReference type="GeneID" id="96229815"/>
<evidence type="ECO:0000313" key="1">
    <source>
        <dbReference type="EMBL" id="CUP99993.1"/>
    </source>
</evidence>
<dbReference type="AlphaFoldDB" id="A0A174SQH5"/>
<accession>A0A174SQH5</accession>